<evidence type="ECO:0000313" key="11">
    <source>
        <dbReference type="EMBL" id="RKP22591.1"/>
    </source>
</evidence>
<feature type="transmembrane region" description="Helical" evidence="10">
    <location>
        <begin position="260"/>
        <end position="280"/>
    </location>
</feature>
<dbReference type="PANTHER" id="PTHR13890">
    <property type="entry name" value="RNA SPLICING PROTEIN MRS2, MITOCHONDRIAL"/>
    <property type="match status" value="1"/>
</dbReference>
<feature type="transmembrane region" description="Helical" evidence="10">
    <location>
        <begin position="292"/>
        <end position="313"/>
    </location>
</feature>
<evidence type="ECO:0000256" key="8">
    <source>
        <dbReference type="ARBA" id="ARBA00023065"/>
    </source>
</evidence>
<evidence type="ECO:0000256" key="4">
    <source>
        <dbReference type="ARBA" id="ARBA00022692"/>
    </source>
</evidence>
<dbReference type="Pfam" id="PF22099">
    <property type="entry name" value="MRS2-like"/>
    <property type="match status" value="1"/>
</dbReference>
<evidence type="ECO:0000256" key="2">
    <source>
        <dbReference type="ARBA" id="ARBA00009765"/>
    </source>
</evidence>
<keyword evidence="4 10" id="KW-0812">Transmembrane</keyword>
<evidence type="ECO:0000256" key="5">
    <source>
        <dbReference type="ARBA" id="ARBA00022842"/>
    </source>
</evidence>
<dbReference type="CDD" id="cd12823">
    <property type="entry name" value="Mrs2_Mfm1p-like"/>
    <property type="match status" value="1"/>
</dbReference>
<dbReference type="GO" id="GO:0045016">
    <property type="term" value="P:mitochondrial magnesium ion transmembrane transport"/>
    <property type="evidence" value="ECO:0007669"/>
    <property type="project" value="TreeGrafter"/>
</dbReference>
<name>A0A4P9YTU0_9FUNG</name>
<evidence type="ECO:0000256" key="9">
    <source>
        <dbReference type="ARBA" id="ARBA00023136"/>
    </source>
</evidence>
<dbReference type="OrthoDB" id="10251508at2759"/>
<protein>
    <recommendedName>
        <fullName evidence="10">Magnesium transporter</fullName>
    </recommendedName>
</protein>
<keyword evidence="10" id="KW-0999">Mitochondrion inner membrane</keyword>
<evidence type="ECO:0000256" key="3">
    <source>
        <dbReference type="ARBA" id="ARBA00022448"/>
    </source>
</evidence>
<keyword evidence="6" id="KW-0809">Transit peptide</keyword>
<dbReference type="Gene3D" id="2.40.128.330">
    <property type="match status" value="1"/>
</dbReference>
<dbReference type="InterPro" id="IPR039204">
    <property type="entry name" value="MRS2-like"/>
</dbReference>
<keyword evidence="7 10" id="KW-1133">Transmembrane helix</keyword>
<evidence type="ECO:0000256" key="6">
    <source>
        <dbReference type="ARBA" id="ARBA00022946"/>
    </source>
</evidence>
<dbReference type="InterPro" id="IPR045863">
    <property type="entry name" value="CorA_TM1_TM2"/>
</dbReference>
<dbReference type="Gene3D" id="1.20.58.340">
    <property type="entry name" value="Magnesium transport protein CorA, transmembrane region"/>
    <property type="match status" value="1"/>
</dbReference>
<keyword evidence="8 10" id="KW-0406">Ion transport</keyword>
<comment type="subcellular location">
    <subcellularLocation>
        <location evidence="1">Membrane</location>
        <topology evidence="1">Multi-pass membrane protein</topology>
    </subcellularLocation>
    <subcellularLocation>
        <location evidence="10">Mitochondrion inner membrane</location>
        <topology evidence="10">Multi-pass membrane protein</topology>
    </subcellularLocation>
</comment>
<dbReference type="AlphaFoldDB" id="A0A4P9YTU0"/>
<dbReference type="SUPFAM" id="SSF144083">
    <property type="entry name" value="Magnesium transport protein CorA, transmembrane region"/>
    <property type="match status" value="1"/>
</dbReference>
<keyword evidence="9 10" id="KW-0472">Membrane</keyword>
<proteinExistence type="inferred from homology"/>
<gene>
    <name evidence="11" type="ORF">SYNPS1DRAFT_25618</name>
</gene>
<dbReference type="EMBL" id="KZ991920">
    <property type="protein sequence ID" value="RKP22591.1"/>
    <property type="molecule type" value="Genomic_DNA"/>
</dbReference>
<organism evidence="11 12">
    <name type="scientific">Syncephalis pseudoplumigaleata</name>
    <dbReference type="NCBI Taxonomy" id="1712513"/>
    <lineage>
        <taxon>Eukaryota</taxon>
        <taxon>Fungi</taxon>
        <taxon>Fungi incertae sedis</taxon>
        <taxon>Zoopagomycota</taxon>
        <taxon>Zoopagomycotina</taxon>
        <taxon>Zoopagomycetes</taxon>
        <taxon>Zoopagales</taxon>
        <taxon>Piptocephalidaceae</taxon>
        <taxon>Syncephalis</taxon>
    </lineage>
</organism>
<accession>A0A4P9YTU0</accession>
<evidence type="ECO:0000256" key="1">
    <source>
        <dbReference type="ARBA" id="ARBA00004141"/>
    </source>
</evidence>
<evidence type="ECO:0000256" key="10">
    <source>
        <dbReference type="RuleBase" id="RU366042"/>
    </source>
</evidence>
<keyword evidence="5 10" id="KW-0460">Magnesium</keyword>
<dbReference type="Proteomes" id="UP000278143">
    <property type="component" value="Unassembled WGS sequence"/>
</dbReference>
<evidence type="ECO:0000313" key="12">
    <source>
        <dbReference type="Proteomes" id="UP000278143"/>
    </source>
</evidence>
<evidence type="ECO:0000256" key="7">
    <source>
        <dbReference type="ARBA" id="ARBA00022989"/>
    </source>
</evidence>
<sequence>MLCAKDVASAIPQFDHTGNVRTTAGEFSKHQLCVEPRDLRKIDSNFINQLPAILVRDKVILVNLGHIRALIRADLVILFDTYGSTDSFHQSTFIYDLQEKLRNPGGAYGSLPFEFRAMESILISVVSSLQSEMDVLSGLVTNLLAHLEEHIDRDKLKELLQYSKRLARFEQKTLNTRDAVLEVLEEDEDLTEMCLTSKKNNRENITDCHEDIELLMETYLKQIEEIANVASSLTANMRTTEDIVNIMLDSQRNSLLLFELRLTMVTMGLTGGAFVASLFGMNLLSTLEEHPYAFFVVSGVAATAAGLSFALAMRRMRLLVKQS</sequence>
<comment type="similarity">
    <text evidence="2 10">Belongs to the CorA metal ion transporter (MIT) (TC 1.A.35) family.</text>
</comment>
<dbReference type="GO" id="GO:0005743">
    <property type="term" value="C:mitochondrial inner membrane"/>
    <property type="evidence" value="ECO:0007669"/>
    <property type="project" value="UniProtKB-SubCell"/>
</dbReference>
<dbReference type="GO" id="GO:0015095">
    <property type="term" value="F:magnesium ion transmembrane transporter activity"/>
    <property type="evidence" value="ECO:0007669"/>
    <property type="project" value="TreeGrafter"/>
</dbReference>
<keyword evidence="12" id="KW-1185">Reference proteome</keyword>
<dbReference type="PANTHER" id="PTHR13890:SF0">
    <property type="entry name" value="MAGNESIUM TRANSPORTER MRS2 HOMOLOG, MITOCHONDRIAL"/>
    <property type="match status" value="1"/>
</dbReference>
<keyword evidence="10" id="KW-0496">Mitochondrion</keyword>
<keyword evidence="3 10" id="KW-0813">Transport</keyword>
<reference evidence="12" key="1">
    <citation type="journal article" date="2018" name="Nat. Microbiol.">
        <title>Leveraging single-cell genomics to expand the fungal tree of life.</title>
        <authorList>
            <person name="Ahrendt S.R."/>
            <person name="Quandt C.A."/>
            <person name="Ciobanu D."/>
            <person name="Clum A."/>
            <person name="Salamov A."/>
            <person name="Andreopoulos B."/>
            <person name="Cheng J.F."/>
            <person name="Woyke T."/>
            <person name="Pelin A."/>
            <person name="Henrissat B."/>
            <person name="Reynolds N.K."/>
            <person name="Benny G.L."/>
            <person name="Smith M.E."/>
            <person name="James T.Y."/>
            <person name="Grigoriev I.V."/>
        </authorList>
    </citation>
    <scope>NUCLEOTIDE SEQUENCE [LARGE SCALE GENOMIC DNA]</scope>
    <source>
        <strain evidence="12">Benny S71-1</strain>
    </source>
</reference>